<evidence type="ECO:0000256" key="7">
    <source>
        <dbReference type="ARBA" id="ARBA00047599"/>
    </source>
</evidence>
<keyword evidence="6" id="KW-0520">NAD</keyword>
<keyword evidence="3" id="KW-0285">Flavoprotein</keyword>
<evidence type="ECO:0000313" key="10">
    <source>
        <dbReference type="Proteomes" id="UP001597297"/>
    </source>
</evidence>
<dbReference type="PRINTS" id="PR00411">
    <property type="entry name" value="PNDRDTASEI"/>
</dbReference>
<dbReference type="Proteomes" id="UP001597297">
    <property type="component" value="Unassembled WGS sequence"/>
</dbReference>
<evidence type="ECO:0000256" key="3">
    <source>
        <dbReference type="ARBA" id="ARBA00022630"/>
    </source>
</evidence>
<name>A0ABW5E8I9_9BACT</name>
<evidence type="ECO:0000256" key="4">
    <source>
        <dbReference type="ARBA" id="ARBA00022827"/>
    </source>
</evidence>
<dbReference type="InterPro" id="IPR036188">
    <property type="entry name" value="FAD/NAD-bd_sf"/>
</dbReference>
<gene>
    <name evidence="9" type="ORF">ACFSQZ_12385</name>
</gene>
<dbReference type="EC" id="1.6.5.9" evidence="2"/>
<comment type="catalytic activity">
    <reaction evidence="7">
        <text>a quinone + NADH + H(+) = a quinol + NAD(+)</text>
        <dbReference type="Rhea" id="RHEA:46160"/>
        <dbReference type="ChEBI" id="CHEBI:15378"/>
        <dbReference type="ChEBI" id="CHEBI:24646"/>
        <dbReference type="ChEBI" id="CHEBI:57540"/>
        <dbReference type="ChEBI" id="CHEBI:57945"/>
        <dbReference type="ChEBI" id="CHEBI:132124"/>
        <dbReference type="EC" id="1.6.5.9"/>
    </reaction>
</comment>
<keyword evidence="10" id="KW-1185">Reference proteome</keyword>
<dbReference type="PANTHER" id="PTHR43706">
    <property type="entry name" value="NADH DEHYDROGENASE"/>
    <property type="match status" value="1"/>
</dbReference>
<dbReference type="SUPFAM" id="SSF51905">
    <property type="entry name" value="FAD/NAD(P)-binding domain"/>
    <property type="match status" value="2"/>
</dbReference>
<keyword evidence="5 9" id="KW-0560">Oxidoreductase</keyword>
<evidence type="ECO:0000259" key="8">
    <source>
        <dbReference type="Pfam" id="PF07992"/>
    </source>
</evidence>
<evidence type="ECO:0000256" key="1">
    <source>
        <dbReference type="ARBA" id="ARBA00005272"/>
    </source>
</evidence>
<comment type="similarity">
    <text evidence="1">Belongs to the NADH dehydrogenase family.</text>
</comment>
<evidence type="ECO:0000256" key="6">
    <source>
        <dbReference type="ARBA" id="ARBA00023027"/>
    </source>
</evidence>
<dbReference type="Gene3D" id="3.50.50.100">
    <property type="match status" value="1"/>
</dbReference>
<dbReference type="InterPro" id="IPR045024">
    <property type="entry name" value="NDH-2"/>
</dbReference>
<dbReference type="RefSeq" id="WP_377093947.1">
    <property type="nucleotide sequence ID" value="NZ_JBHSJM010000001.1"/>
</dbReference>
<evidence type="ECO:0000256" key="5">
    <source>
        <dbReference type="ARBA" id="ARBA00023002"/>
    </source>
</evidence>
<dbReference type="InterPro" id="IPR023753">
    <property type="entry name" value="FAD/NAD-binding_dom"/>
</dbReference>
<comment type="caution">
    <text evidence="9">The sequence shown here is derived from an EMBL/GenBank/DDBJ whole genome shotgun (WGS) entry which is preliminary data.</text>
</comment>
<dbReference type="PANTHER" id="PTHR43706:SF47">
    <property type="entry name" value="EXTERNAL NADH-UBIQUINONE OXIDOREDUCTASE 1, MITOCHONDRIAL-RELATED"/>
    <property type="match status" value="1"/>
</dbReference>
<feature type="domain" description="FAD/NAD(P)-binding" evidence="8">
    <location>
        <begin position="7"/>
        <end position="326"/>
    </location>
</feature>
<dbReference type="GO" id="GO:0016491">
    <property type="term" value="F:oxidoreductase activity"/>
    <property type="evidence" value="ECO:0007669"/>
    <property type="project" value="UniProtKB-KW"/>
</dbReference>
<dbReference type="EMBL" id="JBHUJC010000041">
    <property type="protein sequence ID" value="MFD2277270.1"/>
    <property type="molecule type" value="Genomic_DNA"/>
</dbReference>
<proteinExistence type="inferred from homology"/>
<evidence type="ECO:0000313" key="9">
    <source>
        <dbReference type="EMBL" id="MFD2277270.1"/>
    </source>
</evidence>
<protein>
    <recommendedName>
        <fullName evidence="2">NADH:ubiquinone reductase (non-electrogenic)</fullName>
        <ecNumber evidence="2">1.6.5.9</ecNumber>
    </recommendedName>
</protein>
<reference evidence="10" key="1">
    <citation type="journal article" date="2019" name="Int. J. Syst. Evol. Microbiol.">
        <title>The Global Catalogue of Microorganisms (GCM) 10K type strain sequencing project: providing services to taxonomists for standard genome sequencing and annotation.</title>
        <authorList>
            <consortium name="The Broad Institute Genomics Platform"/>
            <consortium name="The Broad Institute Genome Sequencing Center for Infectious Disease"/>
            <person name="Wu L."/>
            <person name="Ma J."/>
        </authorList>
    </citation>
    <scope>NUCLEOTIDE SEQUENCE [LARGE SCALE GENOMIC DNA]</scope>
    <source>
        <strain evidence="10">JCM 16545</strain>
    </source>
</reference>
<sequence length="429" mass="47172">MADPVVKKVVIIGGGFAGLECAKQLANKPTFEVTLIDRTNHHLFQPLLYQVATATLPSHDIARSLRSILADAENITVLMDEVIEIDSDGKSVHGKSGNQYDYDTLVVAAGAKTGYFGNDHWAKHTIGMKTLAEAYGIRQRVLKNLERAELIDDEAERERLMTIAIVGGGPTGVELSGAFVELIQRSMKRNFRRIDTSDLKVVLIEAGPRLLPPYEEESSAYTHKRLESLGVEVLVNTMVTDIKEGQVITKDGVLEAGAILWAAGVEAEGIVSKLPVEGNRAGKVTPEPCLALPNHPEIFVAGDVTFMKDVKGVPVPGVAPAASQMGRFIGKLLVNEAIPGNEGLERPGFEYWDKGSMAIVGRFHAVVEFGKIQLKGFIAWLAWLFIHILFLVDFRSKLSVFIHWLWNYVTNAPGVRVFEYRASDDSEKR</sequence>
<organism evidence="9 10">
    <name type="scientific">Rubritalea spongiae</name>
    <dbReference type="NCBI Taxonomy" id="430797"/>
    <lineage>
        <taxon>Bacteria</taxon>
        <taxon>Pseudomonadati</taxon>
        <taxon>Verrucomicrobiota</taxon>
        <taxon>Verrucomicrobiia</taxon>
        <taxon>Verrucomicrobiales</taxon>
        <taxon>Rubritaleaceae</taxon>
        <taxon>Rubritalea</taxon>
    </lineage>
</organism>
<dbReference type="Pfam" id="PF07992">
    <property type="entry name" value="Pyr_redox_2"/>
    <property type="match status" value="1"/>
</dbReference>
<dbReference type="PRINTS" id="PR00368">
    <property type="entry name" value="FADPNR"/>
</dbReference>
<accession>A0ABW5E8I9</accession>
<evidence type="ECO:0000256" key="2">
    <source>
        <dbReference type="ARBA" id="ARBA00012637"/>
    </source>
</evidence>
<keyword evidence="4" id="KW-0274">FAD</keyword>